<dbReference type="EMBL" id="VIGB01000003">
    <property type="protein sequence ID" value="TQF04747.1"/>
    <property type="molecule type" value="Genomic_DNA"/>
</dbReference>
<comment type="caution">
    <text evidence="2">The sequence shown here is derived from an EMBL/GenBank/DDBJ whole genome shotgun (WGS) entry which is preliminary data.</text>
</comment>
<sequence>MASPVPEDPATALALERLRGVVGESFAEIKGSLALLVQRSDQHDRALTQHRADTERALDQQRADTADLDQRLGEVERVQAANADVRPRVDALEERRWPLTPIVALAAVLAVVVAMIPLLLR</sequence>
<accession>A0A540W703</accession>
<dbReference type="Proteomes" id="UP000319103">
    <property type="component" value="Unassembled WGS sequence"/>
</dbReference>
<proteinExistence type="predicted"/>
<reference evidence="2 3" key="1">
    <citation type="submission" date="2019-06" db="EMBL/GenBank/DDBJ databases">
        <title>Description of Kitasatospora acidophila sp. nov. isolated from pine grove soil, and reclassification of Streptomyces novaecaesareae to Kitasatospora novaeceasareae comb. nov.</title>
        <authorList>
            <person name="Kim M.J."/>
        </authorList>
    </citation>
    <scope>NUCLEOTIDE SEQUENCE [LARGE SCALE GENOMIC DNA]</scope>
    <source>
        <strain evidence="2 3">MMS16-CNU292</strain>
    </source>
</reference>
<keyword evidence="1" id="KW-0472">Membrane</keyword>
<evidence type="ECO:0000256" key="1">
    <source>
        <dbReference type="SAM" id="Phobius"/>
    </source>
</evidence>
<keyword evidence="1" id="KW-0812">Transmembrane</keyword>
<feature type="transmembrane region" description="Helical" evidence="1">
    <location>
        <begin position="102"/>
        <end position="120"/>
    </location>
</feature>
<evidence type="ECO:0000313" key="3">
    <source>
        <dbReference type="Proteomes" id="UP000319103"/>
    </source>
</evidence>
<evidence type="ECO:0008006" key="4">
    <source>
        <dbReference type="Google" id="ProtNLM"/>
    </source>
</evidence>
<keyword evidence="1" id="KW-1133">Transmembrane helix</keyword>
<gene>
    <name evidence="2" type="ORF">E6W39_24140</name>
</gene>
<name>A0A540W703_9ACTN</name>
<evidence type="ECO:0000313" key="2">
    <source>
        <dbReference type="EMBL" id="TQF04747.1"/>
    </source>
</evidence>
<protein>
    <recommendedName>
        <fullName evidence="4">DUF3618 domain-containing protein</fullName>
    </recommendedName>
</protein>
<organism evidence="2 3">
    <name type="scientific">Kitasatospora acidiphila</name>
    <dbReference type="NCBI Taxonomy" id="2567942"/>
    <lineage>
        <taxon>Bacteria</taxon>
        <taxon>Bacillati</taxon>
        <taxon>Actinomycetota</taxon>
        <taxon>Actinomycetes</taxon>
        <taxon>Kitasatosporales</taxon>
        <taxon>Streptomycetaceae</taxon>
        <taxon>Kitasatospora</taxon>
    </lineage>
</organism>
<dbReference type="RefSeq" id="WP_141635302.1">
    <property type="nucleotide sequence ID" value="NZ_VIGB01000003.1"/>
</dbReference>
<dbReference type="OrthoDB" id="4310037at2"/>
<dbReference type="AlphaFoldDB" id="A0A540W703"/>
<keyword evidence="3" id="KW-1185">Reference proteome</keyword>